<dbReference type="STRING" id="2082308.A0A2K1QHF8"/>
<proteinExistence type="predicted"/>
<dbReference type="AlphaFoldDB" id="A0A2K1QHF8"/>
<gene>
    <name evidence="2" type="ORF">CAC42_2653</name>
</gene>
<sequence length="378" mass="41790">MSKTRGVCSPRFGEIRELLEKFIATGEELGASIVVNIDGKDEVDLWGGYVDTERQREWQQDTITNVMSSSKTVVGLVGVILAERGLIDFDAPVARYWPEFGANGKENILIRHILSHTSGVPGWDEPMTLEDICNWEKATEALARQPPWWEPGTASGYHAFTFGFLLGEVVRRVTGKSYRDFVRDELSRPLNADFQLGVQQQDIGRVSDMVPPPATGPASPPPGSMLEKVFTSPPFTPTWANTPEWRAADLGGANGHTNAKGIAKLLSVISLGGEVEGRRYVSQPILDRIFEEQSFGTDLVTQDSFRFGIGFHIRGDGARLDWLPAGKICYWGGMGGSMAVMDVDRRMTITYMMNKMDNVGLCSERAKAYIQAVYKVCT</sequence>
<protein>
    <submittedName>
        <fullName evidence="2">Inner centromere protein-related protein pic1</fullName>
    </submittedName>
</protein>
<reference evidence="2 3" key="1">
    <citation type="submission" date="2017-06" db="EMBL/GenBank/DDBJ databases">
        <title>Draft genome sequence of a variant of Elsinoe murrayae.</title>
        <authorList>
            <person name="Cheng Q."/>
        </authorList>
    </citation>
    <scope>NUCLEOTIDE SEQUENCE [LARGE SCALE GENOMIC DNA]</scope>
    <source>
        <strain evidence="2 3">CQ-2017a</strain>
    </source>
</reference>
<dbReference type="Pfam" id="PF00144">
    <property type="entry name" value="Beta-lactamase"/>
    <property type="match status" value="1"/>
</dbReference>
<evidence type="ECO:0000313" key="3">
    <source>
        <dbReference type="Proteomes" id="UP000243797"/>
    </source>
</evidence>
<dbReference type="InterPro" id="IPR012338">
    <property type="entry name" value="Beta-lactam/transpept-like"/>
</dbReference>
<keyword evidence="3" id="KW-1185">Reference proteome</keyword>
<organism evidence="2 3">
    <name type="scientific">Sphaceloma murrayae</name>
    <dbReference type="NCBI Taxonomy" id="2082308"/>
    <lineage>
        <taxon>Eukaryota</taxon>
        <taxon>Fungi</taxon>
        <taxon>Dikarya</taxon>
        <taxon>Ascomycota</taxon>
        <taxon>Pezizomycotina</taxon>
        <taxon>Dothideomycetes</taxon>
        <taxon>Dothideomycetidae</taxon>
        <taxon>Myriangiales</taxon>
        <taxon>Elsinoaceae</taxon>
        <taxon>Sphaceloma</taxon>
    </lineage>
</organism>
<dbReference type="OrthoDB" id="5946976at2759"/>
<accession>A0A2K1QHF8</accession>
<dbReference type="PANTHER" id="PTHR43319">
    <property type="entry name" value="BETA-LACTAMASE-RELATED"/>
    <property type="match status" value="1"/>
</dbReference>
<dbReference type="InterPro" id="IPR052907">
    <property type="entry name" value="Beta-lactamase/esterase"/>
</dbReference>
<dbReference type="Gene3D" id="3.40.710.10">
    <property type="entry name" value="DD-peptidase/beta-lactamase superfamily"/>
    <property type="match status" value="1"/>
</dbReference>
<dbReference type="PANTHER" id="PTHR43319:SF3">
    <property type="entry name" value="BETA-LACTAMASE-RELATED DOMAIN-CONTAINING PROTEIN"/>
    <property type="match status" value="1"/>
</dbReference>
<dbReference type="Proteomes" id="UP000243797">
    <property type="component" value="Unassembled WGS sequence"/>
</dbReference>
<comment type="caution">
    <text evidence="2">The sequence shown here is derived from an EMBL/GenBank/DDBJ whole genome shotgun (WGS) entry which is preliminary data.</text>
</comment>
<name>A0A2K1QHF8_9PEZI</name>
<feature type="domain" description="Beta-lactamase-related" evidence="1">
    <location>
        <begin position="16"/>
        <end position="359"/>
    </location>
</feature>
<dbReference type="EMBL" id="NKHZ01000085">
    <property type="protein sequence ID" value="PNS14596.1"/>
    <property type="molecule type" value="Genomic_DNA"/>
</dbReference>
<dbReference type="InterPro" id="IPR001466">
    <property type="entry name" value="Beta-lactam-related"/>
</dbReference>
<dbReference type="InParanoid" id="A0A2K1QHF8"/>
<evidence type="ECO:0000313" key="2">
    <source>
        <dbReference type="EMBL" id="PNS14596.1"/>
    </source>
</evidence>
<dbReference type="SUPFAM" id="SSF56601">
    <property type="entry name" value="beta-lactamase/transpeptidase-like"/>
    <property type="match status" value="1"/>
</dbReference>
<evidence type="ECO:0000259" key="1">
    <source>
        <dbReference type="Pfam" id="PF00144"/>
    </source>
</evidence>